<organism evidence="1">
    <name type="scientific">Pseudomonas phage PMBT23</name>
    <dbReference type="NCBI Taxonomy" id="3137284"/>
    <lineage>
        <taxon>Viruses</taxon>
    </lineage>
</organism>
<evidence type="ECO:0000313" key="1">
    <source>
        <dbReference type="EMBL" id="XCD29431.1"/>
    </source>
</evidence>
<protein>
    <recommendedName>
        <fullName evidence="2">IrrE N-terminal-like domain-containing protein</fullName>
    </recommendedName>
</protein>
<reference evidence="1" key="1">
    <citation type="submission" date="2024-03" db="EMBL/GenBank/DDBJ databases">
        <title>This phage originates from the Bacteriophage catalogue of the Bacteriophage Competence Centre, Department of Microbiology und Biotechnology, Max Rubner-Institut, Kiel, Germany.</title>
        <authorList>
            <person name="Sprotte S."/>
            <person name="Brinks E."/>
        </authorList>
    </citation>
    <scope>NUCLEOTIDE SEQUENCE</scope>
</reference>
<sequence>MNNANANRFILARAACLLVNAYRDCITEYRALLPLDLSISKDAPDTFAKLQAGAASGQLVVSPEHSETAIYGSSGNITFRVFHDYGHLLYGKEFVTEQECELARIQWVDLKVHLPAEWHDICHVVYFADTCEQSKYEARTGQFPVDQKAFVLEILNEYLTNTHMAA</sequence>
<proteinExistence type="predicted"/>
<name>A0AAU8BU48_9VIRU</name>
<accession>A0AAU8BU48</accession>
<dbReference type="EMBL" id="PP554577">
    <property type="protein sequence ID" value="XCD29431.1"/>
    <property type="molecule type" value="Genomic_DNA"/>
</dbReference>
<evidence type="ECO:0008006" key="2">
    <source>
        <dbReference type="Google" id="ProtNLM"/>
    </source>
</evidence>